<dbReference type="Gene3D" id="3.10.450.50">
    <property type="match status" value="1"/>
</dbReference>
<organism evidence="1 2">
    <name type="scientific">Dyella soli</name>
    <dbReference type="NCBI Taxonomy" id="522319"/>
    <lineage>
        <taxon>Bacteria</taxon>
        <taxon>Pseudomonadati</taxon>
        <taxon>Pseudomonadota</taxon>
        <taxon>Gammaproteobacteria</taxon>
        <taxon>Lysobacterales</taxon>
        <taxon>Rhodanobacteraceae</taxon>
        <taxon>Dyella</taxon>
    </lineage>
</organism>
<dbReference type="AlphaFoldDB" id="A0A4R0YFE5"/>
<dbReference type="EMBL" id="SJTG01000005">
    <property type="protein sequence ID" value="TCI06904.1"/>
    <property type="molecule type" value="Genomic_DNA"/>
</dbReference>
<reference evidence="1 2" key="1">
    <citation type="submission" date="2019-02" db="EMBL/GenBank/DDBJ databases">
        <title>Dyella amyloliquefaciens sp. nov., isolated from forest soil.</title>
        <authorList>
            <person name="Gao Z.-H."/>
            <person name="Qiu L.-H."/>
        </authorList>
    </citation>
    <scope>NUCLEOTIDE SEQUENCE [LARGE SCALE GENOMIC DNA]</scope>
    <source>
        <strain evidence="1 2">KACC 12747</strain>
    </source>
</reference>
<evidence type="ECO:0000313" key="2">
    <source>
        <dbReference type="Proteomes" id="UP000291822"/>
    </source>
</evidence>
<evidence type="ECO:0000313" key="1">
    <source>
        <dbReference type="EMBL" id="TCI06904.1"/>
    </source>
</evidence>
<gene>
    <name evidence="1" type="ORF">EZM97_30235</name>
</gene>
<dbReference type="Pfam" id="PF07366">
    <property type="entry name" value="SnoaL"/>
    <property type="match status" value="1"/>
</dbReference>
<accession>A0A4R0YFE5</accession>
<dbReference type="InterPro" id="IPR032710">
    <property type="entry name" value="NTF2-like_dom_sf"/>
</dbReference>
<dbReference type="SUPFAM" id="SSF54427">
    <property type="entry name" value="NTF2-like"/>
    <property type="match status" value="1"/>
</dbReference>
<comment type="caution">
    <text evidence="1">The sequence shown here is derived from an EMBL/GenBank/DDBJ whole genome shotgun (WGS) entry which is preliminary data.</text>
</comment>
<dbReference type="RefSeq" id="WP_131411786.1">
    <property type="nucleotide sequence ID" value="NZ_SJTG01000005.1"/>
</dbReference>
<proteinExistence type="predicted"/>
<protein>
    <submittedName>
        <fullName evidence="1">Ester cyclase</fullName>
    </submittedName>
</protein>
<name>A0A4R0YFE5_9GAMM</name>
<dbReference type="GO" id="GO:0030638">
    <property type="term" value="P:polyketide metabolic process"/>
    <property type="evidence" value="ECO:0007669"/>
    <property type="project" value="InterPro"/>
</dbReference>
<dbReference type="InterPro" id="IPR009959">
    <property type="entry name" value="Cyclase_SnoaL-like"/>
</dbReference>
<sequence length="133" mass="14779">MSEQNKRVVLAYVDAFNRADLDAVCAAFAPDALIHGALGWGGLDIARPIWSDLMRCFQVSLEVDAMVAEGDTVVVRYTERGRSVAPFRGGAVTGKDYQLVAMEWFVVKEGHIERRWGARDSASMFRQMDLTPP</sequence>
<dbReference type="Proteomes" id="UP000291822">
    <property type="component" value="Unassembled WGS sequence"/>
</dbReference>
<keyword evidence="2" id="KW-1185">Reference proteome</keyword>